<gene>
    <name evidence="5" type="ORF">NKR23_g10480</name>
</gene>
<dbReference type="InterPro" id="IPR013763">
    <property type="entry name" value="Cyclin-like_dom"/>
</dbReference>
<accession>A0AA38R527</accession>
<feature type="region of interest" description="Disordered" evidence="3">
    <location>
        <begin position="285"/>
        <end position="305"/>
    </location>
</feature>
<sequence length="432" mass="47318">MATEDARYRQSTQFRLWSFSPSQLSDLRSKTNALARANISERLLSSSSPSSSAANATPQLSGSNTPVPVPPASTASAPAPADVDPAATAAADRSVTQAQLPEFLTPAEEARLLVFYTVELLRAAAFCELPTDIRATAAVFLRRFYVTNSIMTYPPTELLKTCLFFGAKAEGFYTRLSRFAENFPNTTGDEILAGEFLLCQGLRFAFDVKHPYRGLEGAIMELRRYGDLDDRRVSAAHARAREILKFSPLVTDAYFHYSPSQIMLASLSLADRGLVERLFQETFHHAPTPTDSGASTPAPNGHPATKHLMVADKDKISGAEMRDKVMGAIEACRDLLAAEPPERMTEYWGTPESNKVIKPLIKKLKKCRDPDRWDLVALQRARREQALAKESGSGKKTTVEDDGAVFDSGADSRDAKRRKVSAGPEDPFGGPL</sequence>
<evidence type="ECO:0000256" key="3">
    <source>
        <dbReference type="SAM" id="MobiDB-lite"/>
    </source>
</evidence>
<dbReference type="AlphaFoldDB" id="A0AA38R527"/>
<dbReference type="SUPFAM" id="SSF47954">
    <property type="entry name" value="Cyclin-like"/>
    <property type="match status" value="2"/>
</dbReference>
<comment type="caution">
    <text evidence="5">The sequence shown here is derived from an EMBL/GenBank/DDBJ whole genome shotgun (WGS) entry which is preliminary data.</text>
</comment>
<organism evidence="5 6">
    <name type="scientific">Pleurostoma richardsiae</name>
    <dbReference type="NCBI Taxonomy" id="41990"/>
    <lineage>
        <taxon>Eukaryota</taxon>
        <taxon>Fungi</taxon>
        <taxon>Dikarya</taxon>
        <taxon>Ascomycota</taxon>
        <taxon>Pezizomycotina</taxon>
        <taxon>Sordariomycetes</taxon>
        <taxon>Sordariomycetidae</taxon>
        <taxon>Calosphaeriales</taxon>
        <taxon>Pleurostomataceae</taxon>
        <taxon>Pleurostoma</taxon>
    </lineage>
</organism>
<reference evidence="5" key="1">
    <citation type="submission" date="2022-07" db="EMBL/GenBank/DDBJ databases">
        <title>Fungi with potential for degradation of polypropylene.</title>
        <authorList>
            <person name="Gostincar C."/>
        </authorList>
    </citation>
    <scope>NUCLEOTIDE SEQUENCE</scope>
    <source>
        <strain evidence="5">EXF-13308</strain>
    </source>
</reference>
<dbReference type="Gene3D" id="1.10.472.10">
    <property type="entry name" value="Cyclin-like"/>
    <property type="match status" value="2"/>
</dbReference>
<feature type="compositionally biased region" description="Polar residues" evidence="3">
    <location>
        <begin position="53"/>
        <end position="64"/>
    </location>
</feature>
<proteinExistence type="inferred from homology"/>
<dbReference type="PANTHER" id="PTHR10026">
    <property type="entry name" value="CYCLIN"/>
    <property type="match status" value="1"/>
</dbReference>
<feature type="region of interest" description="Disordered" evidence="3">
    <location>
        <begin position="384"/>
        <end position="432"/>
    </location>
</feature>
<dbReference type="GO" id="GO:0016538">
    <property type="term" value="F:cyclin-dependent protein serine/threonine kinase regulator activity"/>
    <property type="evidence" value="ECO:0007669"/>
    <property type="project" value="InterPro"/>
</dbReference>
<feature type="region of interest" description="Disordered" evidence="3">
    <location>
        <begin position="42"/>
        <end position="90"/>
    </location>
</feature>
<feature type="compositionally biased region" description="Polar residues" evidence="3">
    <location>
        <begin position="289"/>
        <end position="298"/>
    </location>
</feature>
<feature type="compositionally biased region" description="Low complexity" evidence="3">
    <location>
        <begin position="72"/>
        <end position="90"/>
    </location>
</feature>
<dbReference type="CDD" id="cd20524">
    <property type="entry name" value="CYCLIN_CCNH_rpt1"/>
    <property type="match status" value="1"/>
</dbReference>
<feature type="domain" description="Cyclin-like" evidence="4">
    <location>
        <begin position="118"/>
        <end position="200"/>
    </location>
</feature>
<dbReference type="Pfam" id="PF16899">
    <property type="entry name" value="Cyclin_C_2"/>
    <property type="match status" value="1"/>
</dbReference>
<keyword evidence="6" id="KW-1185">Reference proteome</keyword>
<name>A0AA38R527_9PEZI</name>
<dbReference type="InterPro" id="IPR031658">
    <property type="entry name" value="Cyclin_C_2"/>
</dbReference>
<dbReference type="EMBL" id="JANBVO010000047">
    <property type="protein sequence ID" value="KAJ9133845.1"/>
    <property type="molecule type" value="Genomic_DNA"/>
</dbReference>
<dbReference type="InterPro" id="IPR036915">
    <property type="entry name" value="Cyclin-like_sf"/>
</dbReference>
<dbReference type="GO" id="GO:0006357">
    <property type="term" value="P:regulation of transcription by RNA polymerase II"/>
    <property type="evidence" value="ECO:0007669"/>
    <property type="project" value="InterPro"/>
</dbReference>
<evidence type="ECO:0000313" key="5">
    <source>
        <dbReference type="EMBL" id="KAJ9133845.1"/>
    </source>
</evidence>
<protein>
    <submittedName>
        <fullName evidence="5">Cyclin-like protein</fullName>
    </submittedName>
</protein>
<dbReference type="SMART" id="SM00385">
    <property type="entry name" value="CYCLIN"/>
    <property type="match status" value="1"/>
</dbReference>
<dbReference type="CDD" id="cd20525">
    <property type="entry name" value="CYCLIN_CCNH_rpt2"/>
    <property type="match status" value="1"/>
</dbReference>
<evidence type="ECO:0000256" key="1">
    <source>
        <dbReference type="ARBA" id="ARBA00008638"/>
    </source>
</evidence>
<evidence type="ECO:0000256" key="2">
    <source>
        <dbReference type="ARBA" id="ARBA00023127"/>
    </source>
</evidence>
<keyword evidence="2" id="KW-0195">Cyclin</keyword>
<dbReference type="InterPro" id="IPR043198">
    <property type="entry name" value="Cyclin/Ssn8"/>
</dbReference>
<comment type="similarity">
    <text evidence="1">Belongs to the cyclin family. Cyclin C subfamily.</text>
</comment>
<evidence type="ECO:0000313" key="6">
    <source>
        <dbReference type="Proteomes" id="UP001174694"/>
    </source>
</evidence>
<dbReference type="Proteomes" id="UP001174694">
    <property type="component" value="Unassembled WGS sequence"/>
</dbReference>
<evidence type="ECO:0000259" key="4">
    <source>
        <dbReference type="SMART" id="SM00385"/>
    </source>
</evidence>